<dbReference type="GO" id="GO:0010073">
    <property type="term" value="P:meristem maintenance"/>
    <property type="evidence" value="ECO:0007669"/>
    <property type="project" value="InterPro"/>
</dbReference>
<dbReference type="InterPro" id="IPR044824">
    <property type="entry name" value="MAIN-like"/>
</dbReference>
<feature type="compositionally biased region" description="Low complexity" evidence="1">
    <location>
        <begin position="519"/>
        <end position="536"/>
    </location>
</feature>
<reference evidence="4" key="1">
    <citation type="journal article" date="2012" name="Nature">
        <title>A physical, genetic and functional sequence assembly of the barley genome.</title>
        <authorList>
            <consortium name="The International Barley Genome Sequencing Consortium"/>
            <person name="Mayer K.F."/>
            <person name="Waugh R."/>
            <person name="Brown J.W."/>
            <person name="Schulman A."/>
            <person name="Langridge P."/>
            <person name="Platzer M."/>
            <person name="Fincher G.B."/>
            <person name="Muehlbauer G.J."/>
            <person name="Sato K."/>
            <person name="Close T.J."/>
            <person name="Wise R.P."/>
            <person name="Stein N."/>
        </authorList>
    </citation>
    <scope>NUCLEOTIDE SEQUENCE [LARGE SCALE GENOMIC DNA]</scope>
    <source>
        <strain evidence="4">cv. Morex</strain>
    </source>
</reference>
<reference evidence="3" key="3">
    <citation type="submission" date="2022-01" db="UniProtKB">
        <authorList>
            <consortium name="EnsemblPlants"/>
        </authorList>
    </citation>
    <scope>IDENTIFICATION</scope>
    <source>
        <strain evidence="3">subsp. vulgare</strain>
    </source>
</reference>
<dbReference type="Pfam" id="PF10536">
    <property type="entry name" value="PMD"/>
    <property type="match status" value="1"/>
</dbReference>
<dbReference type="Gramene" id="HORVU.MOREX.r3.2HG0157640.1">
    <property type="protein sequence ID" value="HORVU.MOREX.r3.2HG0157640.1"/>
    <property type="gene ID" value="HORVU.MOREX.r3.2HG0157640"/>
</dbReference>
<dbReference type="GeneID" id="123426379"/>
<feature type="compositionally biased region" description="Basic and acidic residues" evidence="1">
    <location>
        <begin position="1916"/>
        <end position="1927"/>
    </location>
</feature>
<dbReference type="OrthoDB" id="1572276at2759"/>
<feature type="region of interest" description="Disordered" evidence="1">
    <location>
        <begin position="1306"/>
        <end position="1345"/>
    </location>
</feature>
<dbReference type="RefSeq" id="XP_044966134.1">
    <property type="nucleotide sequence ID" value="XM_045110199.1"/>
</dbReference>
<evidence type="ECO:0000259" key="2">
    <source>
        <dbReference type="Pfam" id="PF10536"/>
    </source>
</evidence>
<dbReference type="EnsemblPlants" id="HORVU.MOREX.r3.2HG0157640.1">
    <property type="protein sequence ID" value="HORVU.MOREX.r3.2HG0157640.1"/>
    <property type="gene ID" value="HORVU.MOREX.r3.2HG0157640"/>
</dbReference>
<feature type="region of interest" description="Disordered" evidence="1">
    <location>
        <begin position="1877"/>
        <end position="1901"/>
    </location>
</feature>
<evidence type="ECO:0000313" key="3">
    <source>
        <dbReference type="EnsemblPlants" id="HORVU.MOREX.r3.2HG0157640.1"/>
    </source>
</evidence>
<feature type="region of interest" description="Disordered" evidence="1">
    <location>
        <begin position="1916"/>
        <end position="1953"/>
    </location>
</feature>
<organism evidence="3 4">
    <name type="scientific">Hordeum vulgare subsp. vulgare</name>
    <name type="common">Domesticated barley</name>
    <dbReference type="NCBI Taxonomy" id="112509"/>
    <lineage>
        <taxon>Eukaryota</taxon>
        <taxon>Viridiplantae</taxon>
        <taxon>Streptophyta</taxon>
        <taxon>Embryophyta</taxon>
        <taxon>Tracheophyta</taxon>
        <taxon>Spermatophyta</taxon>
        <taxon>Magnoliopsida</taxon>
        <taxon>Liliopsida</taxon>
        <taxon>Poales</taxon>
        <taxon>Poaceae</taxon>
        <taxon>BOP clade</taxon>
        <taxon>Pooideae</taxon>
        <taxon>Triticodae</taxon>
        <taxon>Triticeae</taxon>
        <taxon>Hordeinae</taxon>
        <taxon>Hordeum</taxon>
    </lineage>
</organism>
<gene>
    <name evidence="3" type="primary">LOC123426379</name>
</gene>
<dbReference type="PANTHER" id="PTHR46033">
    <property type="entry name" value="PROTEIN MAIN-LIKE 2"/>
    <property type="match status" value="1"/>
</dbReference>
<sequence>MSSDELLLVQELPMDMHSDGGAPQRRLAHVLLPLDRAPGPPPFRPPPPPSAATAAEFRVAFRGWLGAPRHWELWVAKLRPIHERLWRELGIFDAVLASTYRIKRDAPAVLHLASFWSPSTSTFAFPWGEATITLEDVAVLGGFPADGSPVPAPLPPQLRPDEAALNGVRLDFNRSACKKAHHAAWMKHFLTDTDMDAVIEHAAFLALWLTRFVLPGHPESTMRQSLFPLAVRMARGDRVALGPAVLASLYRDLREMKTYLVAAGATGGNAELLSPLSVHAPLYILQLWMWERFPVLWDGKPNLIKDGEPRAASWHDVSKKMNPMMIREVLNSGKNFLWRPYTSSEQACKDHSGWVRGSDINEDEELISLAHCLHACELVGMDCIEQYLPHRVAMQFGLDQDVPGDVRRANEDWGVAWETYDLEGKSVAIFTPCSEPGVTARYAEWWRQPLPPDLDVGAGSISVEGKLSKRKVKKTRAAMEAEVEKERKMKKARISPNNDKKRKLEELYDAKLSDWLAAGRNGSSGTSGGSCKRGSSPKSDAGSDKSLSASAGTRDDIVLVPRKQLPTPTVNLRKDTDMNLGRGDDGNFMTKSLVGTKYKGVYLKGSMAGDVDHLVNEPYFDETVVSTEISTFNEDAKDEWSDQILKNTSELVSGEPPAVPNMPEEIKPSISIEREECSDLLTDVDFSEDGTEEGITVDKPTNFSTAPEGGDAVMMEEKIVNLLEDKHLDAAARPEEGTIITQELEKKAKLVVDESCGMSNRPEEVVALVTKDIEEKGNAAVAIEGSAVSEGVGRVGEGTSHSVGVLSGSKQGAYAGVTNNPQETAALPEEILPVQQANDVGECVGMSCIMEDTCAAAGVATNDETALDFVMDEEREISCKEEIGGESNQMAMKDSEQKPQEAPPVDIVECGEDITLMKKDNKGEHGNVPQTVEAVTTGINMTAVLLDVPEEGSADVDKALNLTQKDAEDVHKKVAEVEDAEQVQINTMANDGAHEGHNEVAEVEDVEQVQINTMSNGGASEGHNEVAELEDAEQVQINTMANGGANEGHNEIAEVEDVDIAEAEMRAEFDTEKPGEATEAGHADMDDGKRLTGRETVEDPGDVLEGAHAEAEKARELIENNYDDKLAEFPGIAHAEMEEVNNLMKEDADEKFEEVFHIQSTKMKGTYKPMEEDTDANLREVFDVEHAETKHTKVLVKGVADKKFEENSELRSIGIDGPHGPMEESNDGKVKAVPKVNVEVEQANRTVRGNDRPDSILQIGFPARDEANCLAKKDIEEDNAEGKCTSINNEAPIEKDAKQAKKDIEEDNVEVPQGKHMNINDEAPIEKDTKQKPNAGGKDLPEKEVDGSKEIYQLKREEGEECKVLRAKDTEENTKDALGVKQAEERQGEALTAEYMYNYIEENTLVEQVDGQSKTLTRIGVEENPKDITQEQKKEFDNDTVESLKNSINSLLCSPAIIQSKEGQKEVPIAGMTEKHCLQDVGLINERESLSDGAAMEIQGVDGHKTLDMHEEVSIKQIHECGIIFENKETQILEDNHMVGNESNDLVLMEVDETWSAVEIHNQEALDLDKQQTMEERQDIGPTIENKKMAMLGNVITLGCCEFQADSPETEINEVLSTRGIHNQEHLDIKEEQVSEKELGCIITEGNARSLVVVDTLGGGEADTTVAIVDVSKANCVEGIQNMEACGKDELQARQDKQHNGVGDGRILEGMSANDSGDVGTRNQWDLCMEKEPAVLDKQDEGTTDESTGRMLVDTAAPECGEAKTDVTMKMNNDVLCTQAVNMAEDKTSSQNQQKCVPLGDHNKSDPQEPAVLEDERTTDENTGRMLVNTDAPECGEPKSDGTMKMNNDALCTQAVNMAEDKVSSQNQQKCVSLGNHNKSDVEGSGWNQTARKESKGTLQSECEHEIEVKQEILENKTELPIGRENDEASEQEQTYAENNSTAPSGMDHRGENNNKWAEESIKNYGKHVSDPVNTGCQTSKFGRPSIEEVRRIHSGSISVYLKDIKVSQEKNRSDPSKSTYINNAGYCSGHGALEPVSVSKDIKVPLHDTGRICGRDRALELVTGPPEETPRWRQEQYALNILEDVQNARIAEKTRMEMEIRILKAQIASMQRQVMNMDHVGEVISRSKRH</sequence>
<feature type="domain" description="Aminotransferase-like plant mobile" evidence="2">
    <location>
        <begin position="90"/>
        <end position="447"/>
    </location>
</feature>
<dbReference type="Proteomes" id="UP000011116">
    <property type="component" value="Chromosome 2H"/>
</dbReference>
<keyword evidence="4" id="KW-1185">Reference proteome</keyword>
<feature type="region of interest" description="Disordered" evidence="1">
    <location>
        <begin position="1786"/>
        <end position="1820"/>
    </location>
</feature>
<evidence type="ECO:0000256" key="1">
    <source>
        <dbReference type="SAM" id="MobiDB-lite"/>
    </source>
</evidence>
<feature type="region of interest" description="Disordered" evidence="1">
    <location>
        <begin position="519"/>
        <end position="557"/>
    </location>
</feature>
<dbReference type="PANTHER" id="PTHR46033:SF80">
    <property type="entry name" value="PROTEIN MAIN-LIKE 2-LIKE"/>
    <property type="match status" value="1"/>
</dbReference>
<accession>A0A8I6WNJ9</accession>
<protein>
    <recommendedName>
        <fullName evidence="2">Aminotransferase-like plant mobile domain-containing protein</fullName>
    </recommendedName>
</protein>
<feature type="compositionally biased region" description="Polar residues" evidence="1">
    <location>
        <begin position="1932"/>
        <end position="1944"/>
    </location>
</feature>
<feature type="region of interest" description="Disordered" evidence="1">
    <location>
        <begin position="1071"/>
        <end position="1103"/>
    </location>
</feature>
<evidence type="ECO:0000313" key="4">
    <source>
        <dbReference type="Proteomes" id="UP000011116"/>
    </source>
</evidence>
<name>A0A8I6WNJ9_HORVV</name>
<reference evidence="3" key="2">
    <citation type="submission" date="2020-10" db="EMBL/GenBank/DDBJ databases">
        <authorList>
            <person name="Scholz U."/>
            <person name="Mascher M."/>
            <person name="Fiebig A."/>
        </authorList>
    </citation>
    <scope>NUCLEOTIDE SEQUENCE [LARGE SCALE GENOMIC DNA]</scope>
    <source>
        <strain evidence="3">cv. Morex</strain>
    </source>
</reference>
<feature type="compositionally biased region" description="Basic and acidic residues" evidence="1">
    <location>
        <begin position="1891"/>
        <end position="1901"/>
    </location>
</feature>
<proteinExistence type="predicted"/>
<feature type="compositionally biased region" description="Basic and acidic residues" evidence="1">
    <location>
        <begin position="1071"/>
        <end position="1097"/>
    </location>
</feature>
<dbReference type="InterPro" id="IPR019557">
    <property type="entry name" value="AminoTfrase-like_pln_mobile"/>
</dbReference>
<dbReference type="KEGG" id="hvg:123426379"/>